<evidence type="ECO:0000256" key="4">
    <source>
        <dbReference type="ARBA" id="ARBA00022723"/>
    </source>
</evidence>
<dbReference type="GO" id="GO:0016491">
    <property type="term" value="F:oxidoreductase activity"/>
    <property type="evidence" value="ECO:0007669"/>
    <property type="project" value="TreeGrafter"/>
</dbReference>
<dbReference type="Pfam" id="PF09699">
    <property type="entry name" value="Paired_CXXCH_1"/>
    <property type="match status" value="1"/>
</dbReference>
<keyword evidence="2" id="KW-0813">Transport</keyword>
<feature type="transmembrane region" description="Helical" evidence="8">
    <location>
        <begin position="315"/>
        <end position="334"/>
    </location>
</feature>
<dbReference type="PANTHER" id="PTHR35038">
    <property type="entry name" value="DISSIMILATORY SULFITE REDUCTASE SIRA"/>
    <property type="match status" value="1"/>
</dbReference>
<protein>
    <submittedName>
        <fullName evidence="12">Formate dehydrogenase cytochrome b subunit</fullName>
    </submittedName>
</protein>
<evidence type="ECO:0000256" key="1">
    <source>
        <dbReference type="ARBA" id="ARBA00004196"/>
    </source>
</evidence>
<evidence type="ECO:0000256" key="9">
    <source>
        <dbReference type="SAM" id="SignalP"/>
    </source>
</evidence>
<evidence type="ECO:0000313" key="12">
    <source>
        <dbReference type="EMBL" id="BAS26068.1"/>
    </source>
</evidence>
<dbReference type="SUPFAM" id="SSF48695">
    <property type="entry name" value="Multiheme cytochromes"/>
    <property type="match status" value="1"/>
</dbReference>
<feature type="domain" description="Tetrahaem cytochrome" evidence="11">
    <location>
        <begin position="58"/>
        <end position="156"/>
    </location>
</feature>
<dbReference type="InterPro" id="IPR051829">
    <property type="entry name" value="Multiheme_Cytochr_ET"/>
</dbReference>
<dbReference type="STRING" id="1555112.LIP_0211"/>
<evidence type="ECO:0000259" key="11">
    <source>
        <dbReference type="Pfam" id="PF14537"/>
    </source>
</evidence>
<feature type="chain" id="PRO_5005486915" evidence="9">
    <location>
        <begin position="20"/>
        <end position="348"/>
    </location>
</feature>
<keyword evidence="8" id="KW-0472">Membrane</keyword>
<dbReference type="KEGG" id="lpil:LIP_0211"/>
<keyword evidence="6" id="KW-0249">Electron transport</keyword>
<dbReference type="Proteomes" id="UP000065807">
    <property type="component" value="Chromosome"/>
</dbReference>
<dbReference type="InterPro" id="IPR036280">
    <property type="entry name" value="Multihaem_cyt_sf"/>
</dbReference>
<keyword evidence="7" id="KW-0408">Iron</keyword>
<dbReference type="PANTHER" id="PTHR35038:SF6">
    <property type="entry name" value="SURFACE LOCALIZED DECAHEME CYTOCHROME C LIPOPROTEIN"/>
    <property type="match status" value="1"/>
</dbReference>
<name>A0A0K2SG35_LIMPI</name>
<evidence type="ECO:0000256" key="2">
    <source>
        <dbReference type="ARBA" id="ARBA00022448"/>
    </source>
</evidence>
<evidence type="ECO:0000256" key="3">
    <source>
        <dbReference type="ARBA" id="ARBA00022617"/>
    </source>
</evidence>
<organism evidence="12 13">
    <name type="scientific">Limnochorda pilosa</name>
    <dbReference type="NCBI Taxonomy" id="1555112"/>
    <lineage>
        <taxon>Bacteria</taxon>
        <taxon>Bacillati</taxon>
        <taxon>Bacillota</taxon>
        <taxon>Limnochordia</taxon>
        <taxon>Limnochordales</taxon>
        <taxon>Limnochordaceae</taxon>
        <taxon>Limnochorda</taxon>
    </lineage>
</organism>
<feature type="domain" description="Doubled CXXCH motif" evidence="10">
    <location>
        <begin position="180"/>
        <end position="213"/>
    </location>
</feature>
<reference evidence="13" key="1">
    <citation type="submission" date="2015-07" db="EMBL/GenBank/DDBJ databases">
        <title>Complete genome sequence and phylogenetic analysis of Limnochorda pilosa.</title>
        <authorList>
            <person name="Watanabe M."/>
            <person name="Kojima H."/>
            <person name="Fukui M."/>
        </authorList>
    </citation>
    <scope>NUCLEOTIDE SEQUENCE [LARGE SCALE GENOMIC DNA]</scope>
    <source>
        <strain evidence="13">HC45</strain>
    </source>
</reference>
<dbReference type="InterPro" id="IPR012286">
    <property type="entry name" value="Tetrahaem_cytochrome"/>
</dbReference>
<evidence type="ECO:0000259" key="10">
    <source>
        <dbReference type="Pfam" id="PF09699"/>
    </source>
</evidence>
<dbReference type="Gene3D" id="1.10.1130.10">
    <property type="entry name" value="Flavocytochrome C3, Chain A"/>
    <property type="match status" value="1"/>
</dbReference>
<proteinExistence type="predicted"/>
<dbReference type="AlphaFoldDB" id="A0A0K2SG35"/>
<reference evidence="13" key="2">
    <citation type="journal article" date="2016" name="Int. J. Syst. Evol. Microbiol.">
        <title>Complete genome sequence and cell structure of Limnochorda pilosa, a Gram-negative spore-former within the phylum Firmicutes.</title>
        <authorList>
            <person name="Watanabe M."/>
            <person name="Kojima H."/>
            <person name="Fukui M."/>
        </authorList>
    </citation>
    <scope>NUCLEOTIDE SEQUENCE [LARGE SCALE GENOMIC DNA]</scope>
    <source>
        <strain evidence="13">HC45</strain>
    </source>
</reference>
<dbReference type="Pfam" id="PF14537">
    <property type="entry name" value="Cytochrom_c3_2"/>
    <property type="match status" value="1"/>
</dbReference>
<keyword evidence="8" id="KW-1133">Transmembrane helix</keyword>
<dbReference type="InterPro" id="IPR010177">
    <property type="entry name" value="Paired_CXXCH_1"/>
</dbReference>
<dbReference type="Gene3D" id="3.90.10.10">
    <property type="entry name" value="Cytochrome C3"/>
    <property type="match status" value="1"/>
</dbReference>
<feature type="signal peptide" evidence="9">
    <location>
        <begin position="1"/>
        <end position="19"/>
    </location>
</feature>
<dbReference type="GO" id="GO:0046872">
    <property type="term" value="F:metal ion binding"/>
    <property type="evidence" value="ECO:0007669"/>
    <property type="project" value="UniProtKB-KW"/>
</dbReference>
<evidence type="ECO:0000256" key="7">
    <source>
        <dbReference type="ARBA" id="ARBA00023004"/>
    </source>
</evidence>
<keyword evidence="8" id="KW-0812">Transmembrane</keyword>
<dbReference type="GO" id="GO:0030313">
    <property type="term" value="C:cell envelope"/>
    <property type="evidence" value="ECO:0007669"/>
    <property type="project" value="UniProtKB-SubCell"/>
</dbReference>
<gene>
    <name evidence="12" type="ORF">LIP_0211</name>
</gene>
<evidence type="ECO:0000256" key="5">
    <source>
        <dbReference type="ARBA" id="ARBA00022729"/>
    </source>
</evidence>
<sequence>MVLLAAALVAMLSAREATAASDDGSCADCHASRTLGTTFPSGQFHDLFVKEKTFLDSVHGEAGLSCTDCHWGYDEVPHPAEESRTRREYEVGSAEVCQTCHFDQAKEWEAGEHARVLSTQNLQSATCTDCHGAHDAQPARSLQGQGLDASCASCHEPLVREFEGSIHGQALLAGDPAAPSCSTCHDPHTTEPVGTAAYRVQSVGTCVSCHEDTSLAEGHGINPDVVNTYFDEFHGRSLRLTMATQPGEWVAQAVCTDCHGVHGILPPDDPHAQVAPENLVATCSQCHPGATSNFVASFGGHVPPERSTLVRAIELFYQIVIPVSVAGFVLFAVLDGARRFRERRRVGR</sequence>
<evidence type="ECO:0000256" key="6">
    <source>
        <dbReference type="ARBA" id="ARBA00022982"/>
    </source>
</evidence>
<evidence type="ECO:0000256" key="8">
    <source>
        <dbReference type="SAM" id="Phobius"/>
    </source>
</evidence>
<accession>A0A0K2SG35</accession>
<comment type="subcellular location">
    <subcellularLocation>
        <location evidence="1">Cell envelope</location>
    </subcellularLocation>
</comment>
<keyword evidence="5 9" id="KW-0732">Signal</keyword>
<keyword evidence="13" id="KW-1185">Reference proteome</keyword>
<keyword evidence="3" id="KW-0349">Heme</keyword>
<evidence type="ECO:0000313" key="13">
    <source>
        <dbReference type="Proteomes" id="UP000065807"/>
    </source>
</evidence>
<keyword evidence="4" id="KW-0479">Metal-binding</keyword>
<dbReference type="EMBL" id="AP014924">
    <property type="protein sequence ID" value="BAS26068.1"/>
    <property type="molecule type" value="Genomic_DNA"/>
</dbReference>